<name>A0A1H1RDX8_9GAMM</name>
<evidence type="ECO:0000256" key="1">
    <source>
        <dbReference type="ARBA" id="ARBA00004496"/>
    </source>
</evidence>
<dbReference type="GO" id="GO:0005737">
    <property type="term" value="C:cytoplasm"/>
    <property type="evidence" value="ECO:0007669"/>
    <property type="project" value="UniProtKB-SubCell"/>
</dbReference>
<dbReference type="Proteomes" id="UP000243207">
    <property type="component" value="Chromosome I"/>
</dbReference>
<dbReference type="AlphaFoldDB" id="A0A1H1RDX8"/>
<protein>
    <submittedName>
        <fullName evidence="6">Nucleotide-binding universal stress protein, UspA family</fullName>
    </submittedName>
</protein>
<accession>A0A1H1RDX8</accession>
<dbReference type="PRINTS" id="PR01438">
    <property type="entry name" value="UNVRSLSTRESS"/>
</dbReference>
<dbReference type="PANTHER" id="PTHR47892:SF1">
    <property type="entry name" value="UNIVERSAL STRESS PROTEIN E"/>
    <property type="match status" value="1"/>
</dbReference>
<evidence type="ECO:0000256" key="2">
    <source>
        <dbReference type="ARBA" id="ARBA00008791"/>
    </source>
</evidence>
<comment type="function">
    <text evidence="4">Required for resistance to DNA-damaging agents.</text>
</comment>
<dbReference type="InterPro" id="IPR006016">
    <property type="entry name" value="UspA"/>
</dbReference>
<gene>
    <name evidence="6" type="ORF">SAMN05216421_1329</name>
</gene>
<keyword evidence="3" id="KW-0963">Cytoplasm</keyword>
<comment type="similarity">
    <text evidence="2">Belongs to the universal stress protein A family.</text>
</comment>
<dbReference type="Pfam" id="PF00582">
    <property type="entry name" value="Usp"/>
    <property type="match status" value="1"/>
</dbReference>
<feature type="domain" description="UspA" evidence="5">
    <location>
        <begin position="153"/>
        <end position="272"/>
    </location>
</feature>
<reference evidence="7" key="1">
    <citation type="submission" date="2016-10" db="EMBL/GenBank/DDBJ databases">
        <authorList>
            <person name="Varghese N."/>
            <person name="Submissions S."/>
        </authorList>
    </citation>
    <scope>NUCLEOTIDE SEQUENCE [LARGE SCALE GENOMIC DNA]</scope>
    <source>
        <strain evidence="7">NRRL B-51270</strain>
    </source>
</reference>
<comment type="subcellular location">
    <subcellularLocation>
        <location evidence="1">Cytoplasm</location>
    </subcellularLocation>
</comment>
<evidence type="ECO:0000259" key="5">
    <source>
        <dbReference type="Pfam" id="PF00582"/>
    </source>
</evidence>
<organism evidence="6 7">
    <name type="scientific">Halopseudomonas xinjiangensis</name>
    <dbReference type="NCBI Taxonomy" id="487184"/>
    <lineage>
        <taxon>Bacteria</taxon>
        <taxon>Pseudomonadati</taxon>
        <taxon>Pseudomonadota</taxon>
        <taxon>Gammaproteobacteria</taxon>
        <taxon>Pseudomonadales</taxon>
        <taxon>Pseudomonadaceae</taxon>
        <taxon>Halopseudomonas</taxon>
    </lineage>
</organism>
<dbReference type="OrthoDB" id="239260at2"/>
<proteinExistence type="inferred from homology"/>
<sequence length="286" mass="31626">MQAVKRILVVIDPTQTEQMALTRARLIAGVIESDLHLLICENRDDYKPMLQKLASELEADGRRVTYSQQWHGNLTDTIIHAQRCEGCGLVIKQHLPDNPLRKALLTPDDWKLLRYCPAPVLLVRSTESWMHGAVLAAVDLGNHDDQNHVLHDTIVSHAADITEMINGTLHLVSAHPAPMLSAADPVYQLRERIAARYVDEAHKYIDLYNMSESQVHIDEGPADTLIPRVARQTGASVTVIGTVARTGLSGALIGNTAEVVLDQLGSDVLVLKPDDMLARLEEILEK</sequence>
<dbReference type="STRING" id="487184.SAMN05216421_1329"/>
<dbReference type="InterPro" id="IPR006015">
    <property type="entry name" value="Universal_stress_UspA"/>
</dbReference>
<keyword evidence="7" id="KW-1185">Reference proteome</keyword>
<dbReference type="CDD" id="cd00293">
    <property type="entry name" value="USP-like"/>
    <property type="match status" value="1"/>
</dbReference>
<evidence type="ECO:0000256" key="4">
    <source>
        <dbReference type="ARBA" id="ARBA00037131"/>
    </source>
</evidence>
<evidence type="ECO:0000313" key="7">
    <source>
        <dbReference type="Proteomes" id="UP000243207"/>
    </source>
</evidence>
<evidence type="ECO:0000256" key="3">
    <source>
        <dbReference type="ARBA" id="ARBA00022490"/>
    </source>
</evidence>
<dbReference type="EMBL" id="LT629736">
    <property type="protein sequence ID" value="SDS33129.1"/>
    <property type="molecule type" value="Genomic_DNA"/>
</dbReference>
<evidence type="ECO:0000313" key="6">
    <source>
        <dbReference type="EMBL" id="SDS33129.1"/>
    </source>
</evidence>
<dbReference type="Gene3D" id="3.40.50.12370">
    <property type="match status" value="1"/>
</dbReference>
<dbReference type="SUPFAM" id="SSF52402">
    <property type="entry name" value="Adenine nucleotide alpha hydrolases-like"/>
    <property type="match status" value="2"/>
</dbReference>
<dbReference type="RefSeq" id="WP_093392409.1">
    <property type="nucleotide sequence ID" value="NZ_LT629736.1"/>
</dbReference>
<dbReference type="PANTHER" id="PTHR47892">
    <property type="entry name" value="UNIVERSAL STRESS PROTEIN E"/>
    <property type="match status" value="1"/>
</dbReference>